<name>A0A0F9EQ37_9ZZZZ</name>
<dbReference type="AlphaFoldDB" id="A0A0F9EQ37"/>
<dbReference type="Gene3D" id="3.40.50.450">
    <property type="match status" value="1"/>
</dbReference>
<gene>
    <name evidence="1" type="ORF">LCGC14_2399850</name>
</gene>
<comment type="caution">
    <text evidence="1">The sequence shown here is derived from an EMBL/GenBank/DDBJ whole genome shotgun (WGS) entry which is preliminary data.</text>
</comment>
<accession>A0A0F9EQ37</accession>
<dbReference type="EMBL" id="LAZR01036008">
    <property type="protein sequence ID" value="KKL25983.1"/>
    <property type="molecule type" value="Genomic_DNA"/>
</dbReference>
<proteinExistence type="predicted"/>
<feature type="non-terminal residue" evidence="1">
    <location>
        <position position="1"/>
    </location>
</feature>
<sequence>TEVWSNQVWKEIKDAVENLDIQCLRADSLYGPIVIEDIWVKINQCAFIIADVTNTNPNVMYEMGIVHAIGKPSILLCQPNNKIPFDFRHLRHFFYNYSNEEVMELEENLQNAIRTIYKDDYKNEIQLA</sequence>
<protein>
    <recommendedName>
        <fullName evidence="2">Nucleoside 2-deoxyribosyltransferase</fullName>
    </recommendedName>
</protein>
<organism evidence="1">
    <name type="scientific">marine sediment metagenome</name>
    <dbReference type="NCBI Taxonomy" id="412755"/>
    <lineage>
        <taxon>unclassified sequences</taxon>
        <taxon>metagenomes</taxon>
        <taxon>ecological metagenomes</taxon>
    </lineage>
</organism>
<dbReference type="SUPFAM" id="SSF52309">
    <property type="entry name" value="N-(deoxy)ribosyltransferase-like"/>
    <property type="match status" value="1"/>
</dbReference>
<evidence type="ECO:0008006" key="2">
    <source>
        <dbReference type="Google" id="ProtNLM"/>
    </source>
</evidence>
<reference evidence="1" key="1">
    <citation type="journal article" date="2015" name="Nature">
        <title>Complex archaea that bridge the gap between prokaryotes and eukaryotes.</title>
        <authorList>
            <person name="Spang A."/>
            <person name="Saw J.H."/>
            <person name="Jorgensen S.L."/>
            <person name="Zaremba-Niedzwiedzka K."/>
            <person name="Martijn J."/>
            <person name="Lind A.E."/>
            <person name="van Eijk R."/>
            <person name="Schleper C."/>
            <person name="Guy L."/>
            <person name="Ettema T.J."/>
        </authorList>
    </citation>
    <scope>NUCLEOTIDE SEQUENCE</scope>
</reference>
<evidence type="ECO:0000313" key="1">
    <source>
        <dbReference type="EMBL" id="KKL25983.1"/>
    </source>
</evidence>